<sequence length="400" mass="43445">MEWIAHLAHAGTLLIVNALLAAVSAAMFLAVHLTAGKARNARGLLLLSLSYGTFAAGFGILLLPHASPGHPDAMGLIGNLTLDIATVLTLFAVNAYLRRPLVQLWLLIAVAAIGAAEIYCLRGDGDGDGDTVRVMVICGCTLRGLLTVATGVALWRHADERIRTAARFTALFHFLWALMLLLRIAWWSTHPSADSYYDPTTTFGLLSRMVLTAIITPGFLWMLAREMHAELERHASQDALTGVSNRRIMWEKGESATQEARGRNAPIAVLMIDVDNFKAINDRLGHTVGDQVLIAIADTLARQIRSPNFLARVGGEEFMVLIPQGDESVVRDIAERLRRVVERREIAPASSAALACTVSIGYCVSAQAQIEWQKLVVIADQALYAAKRGGRNRVKGKVVA</sequence>
<dbReference type="NCBIfam" id="TIGR00254">
    <property type="entry name" value="GGDEF"/>
    <property type="match status" value="1"/>
</dbReference>
<feature type="transmembrane region" description="Helical" evidence="4">
    <location>
        <begin position="43"/>
        <end position="64"/>
    </location>
</feature>
<dbReference type="FunFam" id="3.30.70.270:FF:000001">
    <property type="entry name" value="Diguanylate cyclase domain protein"/>
    <property type="match status" value="1"/>
</dbReference>
<feature type="transmembrane region" description="Helical" evidence="4">
    <location>
        <begin position="76"/>
        <end position="97"/>
    </location>
</feature>
<evidence type="ECO:0000256" key="3">
    <source>
        <dbReference type="ARBA" id="ARBA00034247"/>
    </source>
</evidence>
<evidence type="ECO:0000256" key="4">
    <source>
        <dbReference type="SAM" id="Phobius"/>
    </source>
</evidence>
<dbReference type="InterPro" id="IPR050469">
    <property type="entry name" value="Diguanylate_Cyclase"/>
</dbReference>
<comment type="catalytic activity">
    <reaction evidence="3">
        <text>2 GTP = 3',3'-c-di-GMP + 2 diphosphate</text>
        <dbReference type="Rhea" id="RHEA:24898"/>
        <dbReference type="ChEBI" id="CHEBI:33019"/>
        <dbReference type="ChEBI" id="CHEBI:37565"/>
        <dbReference type="ChEBI" id="CHEBI:58805"/>
        <dbReference type="EC" id="2.7.7.65"/>
    </reaction>
</comment>
<feature type="transmembrane region" description="Helical" evidence="4">
    <location>
        <begin position="134"/>
        <end position="155"/>
    </location>
</feature>
<keyword evidence="4" id="KW-1133">Transmembrane helix</keyword>
<dbReference type="SUPFAM" id="SSF55073">
    <property type="entry name" value="Nucleotide cyclase"/>
    <property type="match status" value="1"/>
</dbReference>
<dbReference type="GO" id="GO:0043709">
    <property type="term" value="P:cell adhesion involved in single-species biofilm formation"/>
    <property type="evidence" value="ECO:0007669"/>
    <property type="project" value="TreeGrafter"/>
</dbReference>
<keyword evidence="4" id="KW-0472">Membrane</keyword>
<evidence type="ECO:0000256" key="1">
    <source>
        <dbReference type="ARBA" id="ARBA00001946"/>
    </source>
</evidence>
<reference evidence="7" key="1">
    <citation type="submission" date="2016-07" db="EMBL/GenBank/DDBJ databases">
        <authorList>
            <person name="Florea S."/>
            <person name="Webb J.S."/>
            <person name="Jaromczyk J."/>
            <person name="Schardl C.L."/>
        </authorList>
    </citation>
    <scope>NUCLEOTIDE SEQUENCE [LARGE SCALE GENOMIC DNA]</scope>
</reference>
<keyword evidence="4" id="KW-0812">Transmembrane</keyword>
<organism evidence="6 7">
    <name type="scientific">Xanthomonas graminis pv. graminis</name>
    <dbReference type="NCBI Taxonomy" id="134874"/>
    <lineage>
        <taxon>Bacteria</taxon>
        <taxon>Pseudomonadati</taxon>
        <taxon>Pseudomonadota</taxon>
        <taxon>Gammaproteobacteria</taxon>
        <taxon>Lysobacterales</taxon>
        <taxon>Lysobacteraceae</taxon>
        <taxon>Xanthomonas</taxon>
        <taxon>Xanthomonas translucens group</taxon>
        <taxon>Xanthomonas graminis</taxon>
    </lineage>
</organism>
<evidence type="ECO:0000259" key="5">
    <source>
        <dbReference type="PROSITE" id="PS50887"/>
    </source>
</evidence>
<dbReference type="EC" id="2.7.7.65" evidence="2"/>
<dbReference type="EMBL" id="FLUK01000031">
    <property type="protein sequence ID" value="SBV86365.1"/>
    <property type="molecule type" value="Genomic_DNA"/>
</dbReference>
<dbReference type="PROSITE" id="PS50887">
    <property type="entry name" value="GGDEF"/>
    <property type="match status" value="1"/>
</dbReference>
<comment type="cofactor">
    <cofactor evidence="1">
        <name>Mg(2+)</name>
        <dbReference type="ChEBI" id="CHEBI:18420"/>
    </cofactor>
</comment>
<dbReference type="SMART" id="SM00267">
    <property type="entry name" value="GGDEF"/>
    <property type="match status" value="1"/>
</dbReference>
<dbReference type="AlphaFoldDB" id="A0A1M4I9J2"/>
<feature type="transmembrane region" description="Helical" evidence="4">
    <location>
        <begin position="104"/>
        <end position="122"/>
    </location>
</feature>
<dbReference type="PANTHER" id="PTHR45138">
    <property type="entry name" value="REGULATORY COMPONENTS OF SENSORY TRANSDUCTION SYSTEM"/>
    <property type="match status" value="1"/>
</dbReference>
<gene>
    <name evidence="6" type="ORF">XTGNCPPB3709_0260</name>
</gene>
<dbReference type="Proteomes" id="UP000184997">
    <property type="component" value="Unassembled WGS sequence"/>
</dbReference>
<dbReference type="RefSeq" id="WP_053114086.1">
    <property type="nucleotide sequence ID" value="NZ_CP076252.1"/>
</dbReference>
<evidence type="ECO:0000313" key="6">
    <source>
        <dbReference type="EMBL" id="SBV86365.1"/>
    </source>
</evidence>
<feature type="transmembrane region" description="Helical" evidence="4">
    <location>
        <begin position="167"/>
        <end position="186"/>
    </location>
</feature>
<dbReference type="PANTHER" id="PTHR45138:SF9">
    <property type="entry name" value="DIGUANYLATE CYCLASE DGCM-RELATED"/>
    <property type="match status" value="1"/>
</dbReference>
<evidence type="ECO:0000313" key="7">
    <source>
        <dbReference type="Proteomes" id="UP000184997"/>
    </source>
</evidence>
<feature type="domain" description="GGDEF" evidence="5">
    <location>
        <begin position="265"/>
        <end position="399"/>
    </location>
</feature>
<dbReference type="CDD" id="cd01949">
    <property type="entry name" value="GGDEF"/>
    <property type="match status" value="1"/>
</dbReference>
<dbReference type="InterPro" id="IPR029787">
    <property type="entry name" value="Nucleotide_cyclase"/>
</dbReference>
<accession>A0A1M4I9J2</accession>
<dbReference type="GO" id="GO:0005886">
    <property type="term" value="C:plasma membrane"/>
    <property type="evidence" value="ECO:0007669"/>
    <property type="project" value="TreeGrafter"/>
</dbReference>
<name>A0A1M4I9J2_9XANT</name>
<evidence type="ECO:0000256" key="2">
    <source>
        <dbReference type="ARBA" id="ARBA00012528"/>
    </source>
</evidence>
<dbReference type="Gene3D" id="3.30.70.270">
    <property type="match status" value="1"/>
</dbReference>
<feature type="transmembrane region" description="Helical" evidence="4">
    <location>
        <begin position="6"/>
        <end position="31"/>
    </location>
</feature>
<dbReference type="GO" id="GO:0052621">
    <property type="term" value="F:diguanylate cyclase activity"/>
    <property type="evidence" value="ECO:0007669"/>
    <property type="project" value="UniProtKB-EC"/>
</dbReference>
<dbReference type="Pfam" id="PF00990">
    <property type="entry name" value="GGDEF"/>
    <property type="match status" value="1"/>
</dbReference>
<dbReference type="InterPro" id="IPR043128">
    <property type="entry name" value="Rev_trsase/Diguanyl_cyclase"/>
</dbReference>
<feature type="transmembrane region" description="Helical" evidence="4">
    <location>
        <begin position="206"/>
        <end position="224"/>
    </location>
</feature>
<dbReference type="InterPro" id="IPR000160">
    <property type="entry name" value="GGDEF_dom"/>
</dbReference>
<protein>
    <recommendedName>
        <fullName evidence="2">diguanylate cyclase</fullName>
        <ecNumber evidence="2">2.7.7.65</ecNumber>
    </recommendedName>
</protein>
<dbReference type="GO" id="GO:1902201">
    <property type="term" value="P:negative regulation of bacterial-type flagellum-dependent cell motility"/>
    <property type="evidence" value="ECO:0007669"/>
    <property type="project" value="TreeGrafter"/>
</dbReference>
<proteinExistence type="predicted"/>